<feature type="region of interest" description="Disordered" evidence="1">
    <location>
        <begin position="83"/>
        <end position="118"/>
    </location>
</feature>
<organism evidence="2 3">
    <name type="scientific">Setaria digitata</name>
    <dbReference type="NCBI Taxonomy" id="48799"/>
    <lineage>
        <taxon>Eukaryota</taxon>
        <taxon>Metazoa</taxon>
        <taxon>Ecdysozoa</taxon>
        <taxon>Nematoda</taxon>
        <taxon>Chromadorea</taxon>
        <taxon>Rhabditida</taxon>
        <taxon>Spirurina</taxon>
        <taxon>Spiruromorpha</taxon>
        <taxon>Filarioidea</taxon>
        <taxon>Setariidae</taxon>
        <taxon>Setaria</taxon>
    </lineage>
</organism>
<name>A0A915PY06_9BILA</name>
<accession>A0A915PY06</accession>
<sequence>MLHDVQKDVERTSMRLQIHTIYWVVEDTFVFRSHTFKYVNEAEEKNALQIKQEENGPSFSCLNKITFLGTQYSCPDGHLLSVPEVTPSSGNEKRQQQAVTDHIDSLNEMEKEASTETL</sequence>
<feature type="compositionally biased region" description="Basic and acidic residues" evidence="1">
    <location>
        <begin position="91"/>
        <end position="118"/>
    </location>
</feature>
<protein>
    <submittedName>
        <fullName evidence="3">Uncharacterized protein</fullName>
    </submittedName>
</protein>
<dbReference type="WBParaSite" id="sdigi.contig58.g3203.t1">
    <property type="protein sequence ID" value="sdigi.contig58.g3203.t1"/>
    <property type="gene ID" value="sdigi.contig58.g3203"/>
</dbReference>
<keyword evidence="2" id="KW-1185">Reference proteome</keyword>
<dbReference type="Proteomes" id="UP000887581">
    <property type="component" value="Unplaced"/>
</dbReference>
<proteinExistence type="predicted"/>
<dbReference type="AlphaFoldDB" id="A0A915PY06"/>
<evidence type="ECO:0000313" key="3">
    <source>
        <dbReference type="WBParaSite" id="sdigi.contig58.g3203.t1"/>
    </source>
</evidence>
<evidence type="ECO:0000313" key="2">
    <source>
        <dbReference type="Proteomes" id="UP000887581"/>
    </source>
</evidence>
<evidence type="ECO:0000256" key="1">
    <source>
        <dbReference type="SAM" id="MobiDB-lite"/>
    </source>
</evidence>
<reference evidence="3" key="1">
    <citation type="submission" date="2022-11" db="UniProtKB">
        <authorList>
            <consortium name="WormBaseParasite"/>
        </authorList>
    </citation>
    <scope>IDENTIFICATION</scope>
</reference>